<dbReference type="Proteomes" id="UP000018130">
    <property type="component" value="Unassembled WGS sequence"/>
</dbReference>
<organism evidence="1 2">
    <name type="scientific">Crocosphaera watsonii WH 0402</name>
    <dbReference type="NCBI Taxonomy" id="1284629"/>
    <lineage>
        <taxon>Bacteria</taxon>
        <taxon>Bacillati</taxon>
        <taxon>Cyanobacteriota</taxon>
        <taxon>Cyanophyceae</taxon>
        <taxon>Oscillatoriophycideae</taxon>
        <taxon>Chroococcales</taxon>
        <taxon>Aphanothecaceae</taxon>
        <taxon>Crocosphaera</taxon>
    </lineage>
</organism>
<sequence length="172" mass="19411">MQQQLDYQPTNTNPTPESTLTEIDHIFSGLYKLNIKPELIESAKLTAIAKTFPHLETAAEESKQLLSAHNQVEEIPLSPTKLGKIIAEQLGLSKPISARRINQILIVVGFQDSERVSNSKGKTKLQYKLTELGEKYARIQLDTARGHNKTIYVIRWFKSVIPIITEAMNNDQ</sequence>
<proteinExistence type="predicted"/>
<comment type="caution">
    <text evidence="1">The sequence shown here is derived from an EMBL/GenBank/DDBJ whole genome shotgun (WGS) entry which is preliminary data.</text>
</comment>
<reference evidence="1 2" key="2">
    <citation type="submission" date="2013-09" db="EMBL/GenBank/DDBJ databases">
        <title>Whole genome comparison of six Crocosphaera watsonii strains with differing phenotypes.</title>
        <authorList>
            <person name="Bench S.R."/>
            <person name="Heller P."/>
            <person name="Frank I."/>
            <person name="Arciniega M."/>
            <person name="Shilova I.N."/>
            <person name="Zehr J.P."/>
        </authorList>
    </citation>
    <scope>NUCLEOTIDE SEQUENCE [LARGE SCALE GENOMIC DNA]</scope>
    <source>
        <strain evidence="1 2">WH 0402</strain>
    </source>
</reference>
<gene>
    <name evidence="1" type="ORF">CWATWH0402_4951</name>
</gene>
<dbReference type="AlphaFoldDB" id="T2JM99"/>
<reference evidence="1 2" key="1">
    <citation type="submission" date="2013-01" db="EMBL/GenBank/DDBJ databases">
        <authorList>
            <person name="Bench S."/>
        </authorList>
    </citation>
    <scope>NUCLEOTIDE SEQUENCE [LARGE SCALE GENOMIC DNA]</scope>
    <source>
        <strain evidence="1 2">WH 0402</strain>
    </source>
</reference>
<dbReference type="EMBL" id="CAQN01000370">
    <property type="protein sequence ID" value="CCQ66196.1"/>
    <property type="molecule type" value="Genomic_DNA"/>
</dbReference>
<accession>T2JM99</accession>
<name>T2JM99_CROWT</name>
<protein>
    <submittedName>
        <fullName evidence="1">Uncharacterized protein</fullName>
    </submittedName>
</protein>
<evidence type="ECO:0000313" key="1">
    <source>
        <dbReference type="EMBL" id="CCQ66196.1"/>
    </source>
</evidence>
<evidence type="ECO:0000313" key="2">
    <source>
        <dbReference type="Proteomes" id="UP000018130"/>
    </source>
</evidence>